<feature type="domain" description="Zinc transporter ZIP4/12 EF-hand" evidence="8">
    <location>
        <begin position="46"/>
        <end position="178"/>
    </location>
</feature>
<dbReference type="GO" id="GO:0071578">
    <property type="term" value="P:zinc ion import across plasma membrane"/>
    <property type="evidence" value="ECO:0007669"/>
    <property type="project" value="TreeGrafter"/>
</dbReference>
<dbReference type="Pfam" id="PF21116">
    <property type="entry name" value="EF-hand_Zip"/>
    <property type="match status" value="1"/>
</dbReference>
<feature type="transmembrane region" description="Helical" evidence="6">
    <location>
        <begin position="456"/>
        <end position="473"/>
    </location>
</feature>
<feature type="transmembrane region" description="Helical" evidence="6">
    <location>
        <begin position="284"/>
        <end position="304"/>
    </location>
</feature>
<sequence length="523" mass="58956">MARNPFVNLAIVCYLLHTYHVSASFNGQDEDFRTTNHSKSHDSNIFIDNLFNKYGNKTVMTFEGFEHLMNGIELGNIILEDSVAAHHILGRSNETKFKSLHHHNHSHVVEVNHQLPIHKRKRRHVHHESERPSVTESSDILKMCLSPVQILNFYDIHEDEVITRRDFEQLCPALIVQLDQRRCLKMDVLIRYRDFATPETLGTKAWGYGFVCLIIISISGLLMISLVPLLQRISFDGILQFMISLAVGALTGDAMLHLLPHALFPEVETDHEPDHESGSHNHENVYKALCGLSTMYFFFLISRIQTIFANNRMKENNNKLVKIPEQNEKLNTEGIEILDFEQEYDVQIHHNHGHTHTHVVPNSVSSMLWRIIVGDGIHNFSDGLAIGVAFANSITGGVSTSIAVLCHELPHEMGDFAMLLKKGMSVKRAVLFNCLSSLLSCIGMVIGITVGNIGAVSLWIFVAIAGMFIYISLVDMLPELTSVSEGEEHSWRRLFVQICGLSVGTGIMLTIAIYEETIKTMLE</sequence>
<feature type="chain" id="PRO_5026886201" evidence="7">
    <location>
        <begin position="24"/>
        <end position="523"/>
    </location>
</feature>
<gene>
    <name evidence="9" type="ORF">MCOR_5282</name>
</gene>
<dbReference type="OrthoDB" id="200954at2759"/>
<feature type="signal peptide" evidence="7">
    <location>
        <begin position="1"/>
        <end position="23"/>
    </location>
</feature>
<evidence type="ECO:0000256" key="3">
    <source>
        <dbReference type="ARBA" id="ARBA00022692"/>
    </source>
</evidence>
<evidence type="ECO:0000256" key="7">
    <source>
        <dbReference type="SAM" id="SignalP"/>
    </source>
</evidence>
<dbReference type="InterPro" id="IPR050799">
    <property type="entry name" value="ZIP_Transporter"/>
</dbReference>
<keyword evidence="4 6" id="KW-1133">Transmembrane helix</keyword>
<dbReference type="GO" id="GO:0005886">
    <property type="term" value="C:plasma membrane"/>
    <property type="evidence" value="ECO:0007669"/>
    <property type="project" value="TreeGrafter"/>
</dbReference>
<accession>A0A6J8AAU9</accession>
<comment type="subcellular location">
    <subcellularLocation>
        <location evidence="1">Membrane</location>
        <topology evidence="1">Multi-pass membrane protein</topology>
    </subcellularLocation>
</comment>
<evidence type="ECO:0000256" key="1">
    <source>
        <dbReference type="ARBA" id="ARBA00004141"/>
    </source>
</evidence>
<keyword evidence="3 6" id="KW-0812">Transmembrane</keyword>
<protein>
    <submittedName>
        <fullName evidence="9">SLC39A5</fullName>
    </submittedName>
</protein>
<dbReference type="GO" id="GO:0005385">
    <property type="term" value="F:zinc ion transmembrane transporter activity"/>
    <property type="evidence" value="ECO:0007669"/>
    <property type="project" value="TreeGrafter"/>
</dbReference>
<evidence type="ECO:0000256" key="5">
    <source>
        <dbReference type="ARBA" id="ARBA00023136"/>
    </source>
</evidence>
<feature type="transmembrane region" description="Helical" evidence="6">
    <location>
        <begin position="494"/>
        <end position="514"/>
    </location>
</feature>
<dbReference type="PANTHER" id="PTHR12191:SF37">
    <property type="entry name" value="ZINC TRANSPORTER FOI"/>
    <property type="match status" value="1"/>
</dbReference>
<reference evidence="9 10" key="1">
    <citation type="submission" date="2020-06" db="EMBL/GenBank/DDBJ databases">
        <authorList>
            <person name="Li R."/>
            <person name="Bekaert M."/>
        </authorList>
    </citation>
    <scope>NUCLEOTIDE SEQUENCE [LARGE SCALE GENOMIC DNA]</scope>
    <source>
        <strain evidence="10">wild</strain>
    </source>
</reference>
<dbReference type="Proteomes" id="UP000507470">
    <property type="component" value="Unassembled WGS sequence"/>
</dbReference>
<feature type="transmembrane region" description="Helical" evidence="6">
    <location>
        <begin position="430"/>
        <end position="450"/>
    </location>
</feature>
<dbReference type="PANTHER" id="PTHR12191">
    <property type="entry name" value="SOLUTE CARRIER FAMILY 39"/>
    <property type="match status" value="1"/>
</dbReference>
<evidence type="ECO:0000313" key="10">
    <source>
        <dbReference type="Proteomes" id="UP000507470"/>
    </source>
</evidence>
<evidence type="ECO:0000256" key="6">
    <source>
        <dbReference type="SAM" id="Phobius"/>
    </source>
</evidence>
<dbReference type="EMBL" id="CACVKT020000934">
    <property type="protein sequence ID" value="CAC5364111.1"/>
    <property type="molecule type" value="Genomic_DNA"/>
</dbReference>
<organism evidence="9 10">
    <name type="scientific">Mytilus coruscus</name>
    <name type="common">Sea mussel</name>
    <dbReference type="NCBI Taxonomy" id="42192"/>
    <lineage>
        <taxon>Eukaryota</taxon>
        <taxon>Metazoa</taxon>
        <taxon>Spiralia</taxon>
        <taxon>Lophotrochozoa</taxon>
        <taxon>Mollusca</taxon>
        <taxon>Bivalvia</taxon>
        <taxon>Autobranchia</taxon>
        <taxon>Pteriomorphia</taxon>
        <taxon>Mytilida</taxon>
        <taxon>Mytiloidea</taxon>
        <taxon>Mytilidae</taxon>
        <taxon>Mytilinae</taxon>
        <taxon>Mytilus</taxon>
    </lineage>
</organism>
<dbReference type="GO" id="GO:0030003">
    <property type="term" value="P:intracellular monoatomic cation homeostasis"/>
    <property type="evidence" value="ECO:0007669"/>
    <property type="project" value="TreeGrafter"/>
</dbReference>
<evidence type="ECO:0000256" key="4">
    <source>
        <dbReference type="ARBA" id="ARBA00022989"/>
    </source>
</evidence>
<keyword evidence="5 6" id="KW-0472">Membrane</keyword>
<dbReference type="InterPro" id="IPR003689">
    <property type="entry name" value="ZIP"/>
</dbReference>
<feature type="transmembrane region" description="Helical" evidence="6">
    <location>
        <begin position="241"/>
        <end position="264"/>
    </location>
</feature>
<keyword evidence="7" id="KW-0732">Signal</keyword>
<proteinExistence type="inferred from homology"/>
<evidence type="ECO:0000313" key="9">
    <source>
        <dbReference type="EMBL" id="CAC5364111.1"/>
    </source>
</evidence>
<dbReference type="InterPro" id="IPR049406">
    <property type="entry name" value="ZIP4_12_EF-hand"/>
</dbReference>
<dbReference type="AlphaFoldDB" id="A0A6J8AAU9"/>
<name>A0A6J8AAU9_MYTCO</name>
<keyword evidence="10" id="KW-1185">Reference proteome</keyword>
<feature type="transmembrane region" description="Helical" evidence="6">
    <location>
        <begin position="205"/>
        <end position="229"/>
    </location>
</feature>
<dbReference type="GO" id="GO:0140410">
    <property type="term" value="F:monoatomic cation:bicarbonate symporter activity"/>
    <property type="evidence" value="ECO:0007669"/>
    <property type="project" value="TreeGrafter"/>
</dbReference>
<evidence type="ECO:0000259" key="8">
    <source>
        <dbReference type="Pfam" id="PF21116"/>
    </source>
</evidence>
<comment type="similarity">
    <text evidence="2">Belongs to the ZIP transporter (TC 2.A.5) family.</text>
</comment>
<dbReference type="Pfam" id="PF02535">
    <property type="entry name" value="Zip"/>
    <property type="match status" value="1"/>
</dbReference>
<evidence type="ECO:0000256" key="2">
    <source>
        <dbReference type="ARBA" id="ARBA00006939"/>
    </source>
</evidence>